<dbReference type="AlphaFoldDB" id="A0A1F8DZL6"/>
<protein>
    <submittedName>
        <fullName evidence="1">Uncharacterized protein</fullName>
    </submittedName>
</protein>
<evidence type="ECO:0000313" key="1">
    <source>
        <dbReference type="EMBL" id="OGM93195.1"/>
    </source>
</evidence>
<sequence>MSIIRPDSKVFRIISGEHKGKHCVIRTNKACDHVGIVFADSKSNTMILMRAGRLAELETPGWPDEIHERSYDLREYYERQKSNGSSMLRTPTISQPRALMPGDILTGSGEIVVEAPRRGFNSSVLIRLDKTGWVELAPRLPIALRSNKRSKFPNELTEGNVLATGCLIIGKSYSPEVNWTTICLDREGCEIDVPSCIPLALE</sequence>
<reference evidence="1 2" key="1">
    <citation type="journal article" date="2016" name="Nat. Commun.">
        <title>Thousands of microbial genomes shed light on interconnected biogeochemical processes in an aquifer system.</title>
        <authorList>
            <person name="Anantharaman K."/>
            <person name="Brown C.T."/>
            <person name="Hug L.A."/>
            <person name="Sharon I."/>
            <person name="Castelle C.J."/>
            <person name="Probst A.J."/>
            <person name="Thomas B.C."/>
            <person name="Singh A."/>
            <person name="Wilkins M.J."/>
            <person name="Karaoz U."/>
            <person name="Brodie E.L."/>
            <person name="Williams K.H."/>
            <person name="Hubbard S.S."/>
            <person name="Banfield J.F."/>
        </authorList>
    </citation>
    <scope>NUCLEOTIDE SEQUENCE [LARGE SCALE GENOMIC DNA]</scope>
</reference>
<name>A0A1F8DZL6_9BACT</name>
<gene>
    <name evidence="1" type="ORF">A2372_02200</name>
</gene>
<dbReference type="EMBL" id="MGIT01000001">
    <property type="protein sequence ID" value="OGM93195.1"/>
    <property type="molecule type" value="Genomic_DNA"/>
</dbReference>
<organism evidence="1 2">
    <name type="scientific">Candidatus Wolfebacteria bacterium RIFOXYB1_FULL_54_12</name>
    <dbReference type="NCBI Taxonomy" id="1802559"/>
    <lineage>
        <taxon>Bacteria</taxon>
        <taxon>Candidatus Wolfeibacteriota</taxon>
    </lineage>
</organism>
<evidence type="ECO:0000313" key="2">
    <source>
        <dbReference type="Proteomes" id="UP000176422"/>
    </source>
</evidence>
<comment type="caution">
    <text evidence="1">The sequence shown here is derived from an EMBL/GenBank/DDBJ whole genome shotgun (WGS) entry which is preliminary data.</text>
</comment>
<proteinExistence type="predicted"/>
<accession>A0A1F8DZL6</accession>
<dbReference type="Proteomes" id="UP000176422">
    <property type="component" value="Unassembled WGS sequence"/>
</dbReference>